<dbReference type="RefSeq" id="WP_184481881.1">
    <property type="nucleotide sequence ID" value="NZ_JACHIV010000001.1"/>
</dbReference>
<keyword evidence="7" id="KW-1185">Reference proteome</keyword>
<dbReference type="EMBL" id="JACHIV010000001">
    <property type="protein sequence ID" value="MBB5071494.1"/>
    <property type="molecule type" value="Genomic_DNA"/>
</dbReference>
<dbReference type="PANTHER" id="PTHR40392:SF1">
    <property type="entry name" value="2-PHOSPHO-L-LACTATE GUANYLYLTRANSFERASE"/>
    <property type="match status" value="1"/>
</dbReference>
<evidence type="ECO:0000256" key="1">
    <source>
        <dbReference type="ARBA" id="ARBA00022679"/>
    </source>
</evidence>
<evidence type="ECO:0000313" key="7">
    <source>
        <dbReference type="Proteomes" id="UP000580474"/>
    </source>
</evidence>
<feature type="binding site" evidence="5">
    <location>
        <position position="139"/>
    </location>
    <ligand>
        <name>phosphoenolpyruvate</name>
        <dbReference type="ChEBI" id="CHEBI:58702"/>
    </ligand>
</feature>
<evidence type="ECO:0000256" key="2">
    <source>
        <dbReference type="ARBA" id="ARBA00022695"/>
    </source>
</evidence>
<dbReference type="GO" id="GO:0052645">
    <property type="term" value="P:F420-0 metabolic process"/>
    <property type="evidence" value="ECO:0007669"/>
    <property type="project" value="UniProtKB-UniRule"/>
</dbReference>
<dbReference type="AlphaFoldDB" id="A0A840NIU7"/>
<proteinExistence type="inferred from homology"/>
<dbReference type="UniPathway" id="UPA00071"/>
<protein>
    <recommendedName>
        <fullName evidence="5">Phosphoenolpyruvate guanylyltransferase</fullName>
        <shortName evidence="5">PEP guanylyltransferase</shortName>
        <ecNumber evidence="5">2.7.7.105</ecNumber>
    </recommendedName>
</protein>
<comment type="function">
    <text evidence="5">Guanylyltransferase that catalyzes the activation of phosphoenolpyruvate (PEP) as enolpyruvoyl-2-diphospho-5'-guanosine, via the condensation of PEP with GTP. It is involved in the biosynthesis of coenzyme F420, a hydride carrier cofactor.</text>
</comment>
<evidence type="ECO:0000256" key="4">
    <source>
        <dbReference type="ARBA" id="ARBA00023134"/>
    </source>
</evidence>
<dbReference type="InterPro" id="IPR029044">
    <property type="entry name" value="Nucleotide-diphossugar_trans"/>
</dbReference>
<comment type="caution">
    <text evidence="6">The sequence shown here is derived from an EMBL/GenBank/DDBJ whole genome shotgun (WGS) entry which is preliminary data.</text>
</comment>
<dbReference type="Proteomes" id="UP000580474">
    <property type="component" value="Unassembled WGS sequence"/>
</dbReference>
<keyword evidence="3 5" id="KW-0547">Nucleotide-binding</keyword>
<accession>A0A840NIU7</accession>
<name>A0A840NIU7_9PSEU</name>
<keyword evidence="1 5" id="KW-0808">Transferase</keyword>
<comment type="catalytic activity">
    <reaction evidence="5">
        <text>phosphoenolpyruvate + GTP + H(+) = enolpyruvoyl-2-diphospho-5'-guanosine + diphosphate</text>
        <dbReference type="Rhea" id="RHEA:30519"/>
        <dbReference type="ChEBI" id="CHEBI:15378"/>
        <dbReference type="ChEBI" id="CHEBI:33019"/>
        <dbReference type="ChEBI" id="CHEBI:37565"/>
        <dbReference type="ChEBI" id="CHEBI:58702"/>
        <dbReference type="ChEBI" id="CHEBI:143701"/>
        <dbReference type="EC" id="2.7.7.105"/>
    </reaction>
</comment>
<keyword evidence="2 5" id="KW-0548">Nucleotidyltransferase</keyword>
<evidence type="ECO:0000256" key="5">
    <source>
        <dbReference type="HAMAP-Rule" id="MF_02114"/>
    </source>
</evidence>
<comment type="pathway">
    <text evidence="5">Cofactor biosynthesis; coenzyme F420 biosynthesis.</text>
</comment>
<dbReference type="GO" id="GO:0005525">
    <property type="term" value="F:GTP binding"/>
    <property type="evidence" value="ECO:0007669"/>
    <property type="project" value="UniProtKB-KW"/>
</dbReference>
<dbReference type="NCBIfam" id="TIGR03552">
    <property type="entry name" value="F420_cofC"/>
    <property type="match status" value="1"/>
</dbReference>
<dbReference type="Pfam" id="PF01983">
    <property type="entry name" value="CofC"/>
    <property type="match status" value="1"/>
</dbReference>
<feature type="binding site" evidence="5">
    <location>
        <position position="158"/>
    </location>
    <ligand>
        <name>phosphoenolpyruvate</name>
        <dbReference type="ChEBI" id="CHEBI:58702"/>
    </ligand>
</feature>
<dbReference type="EC" id="2.7.7.105" evidence="5"/>
<organism evidence="6 7">
    <name type="scientific">Saccharopolyspora gloriosae</name>
    <dbReference type="NCBI Taxonomy" id="455344"/>
    <lineage>
        <taxon>Bacteria</taxon>
        <taxon>Bacillati</taxon>
        <taxon>Actinomycetota</taxon>
        <taxon>Actinomycetes</taxon>
        <taxon>Pseudonocardiales</taxon>
        <taxon>Pseudonocardiaceae</taxon>
        <taxon>Saccharopolyspora</taxon>
    </lineage>
</organism>
<dbReference type="PANTHER" id="PTHR40392">
    <property type="entry name" value="2-PHOSPHO-L-LACTATE GUANYLYLTRANSFERASE"/>
    <property type="match status" value="1"/>
</dbReference>
<sequence>MNGGVSLLVPIKPLHLAKSRLRDDRPAARHADLVSAIALDTVEAARRAAGVRAVLVVTSDPRLAESFAAVGVEVVADDPAAGLNPALEHGERVLRSRGEARIGALQADLPALRSAELAAALEQAGPERAFSADHQGTGTTLLLAAAHGALAPRFGPGSAAAHVSSGARALDGEWASLRCDVDTAADLRRATGLGLGERTAAWLAGAAGNPR</sequence>
<feature type="binding site" evidence="5">
    <location>
        <position position="155"/>
    </location>
    <ligand>
        <name>phosphoenolpyruvate</name>
        <dbReference type="ChEBI" id="CHEBI:58702"/>
    </ligand>
</feature>
<dbReference type="InterPro" id="IPR002835">
    <property type="entry name" value="CofC"/>
</dbReference>
<reference evidence="6 7" key="1">
    <citation type="submission" date="2020-08" db="EMBL/GenBank/DDBJ databases">
        <title>Sequencing the genomes of 1000 actinobacteria strains.</title>
        <authorList>
            <person name="Klenk H.-P."/>
        </authorList>
    </citation>
    <scope>NUCLEOTIDE SEQUENCE [LARGE SCALE GENOMIC DNA]</scope>
    <source>
        <strain evidence="6 7">DSM 45582</strain>
    </source>
</reference>
<dbReference type="GO" id="GO:0043814">
    <property type="term" value="F:phospholactate guanylyltransferase activity"/>
    <property type="evidence" value="ECO:0007669"/>
    <property type="project" value="InterPro"/>
</dbReference>
<evidence type="ECO:0000256" key="3">
    <source>
        <dbReference type="ARBA" id="ARBA00022741"/>
    </source>
</evidence>
<dbReference type="HAMAP" id="MF_02114">
    <property type="entry name" value="CofC"/>
    <property type="match status" value="1"/>
</dbReference>
<dbReference type="SUPFAM" id="SSF53448">
    <property type="entry name" value="Nucleotide-diphospho-sugar transferases"/>
    <property type="match status" value="1"/>
</dbReference>
<evidence type="ECO:0000313" key="6">
    <source>
        <dbReference type="EMBL" id="MBB5071494.1"/>
    </source>
</evidence>
<keyword evidence="4 5" id="KW-0342">GTP-binding</keyword>
<dbReference type="Gene3D" id="3.90.550.10">
    <property type="entry name" value="Spore Coat Polysaccharide Biosynthesis Protein SpsA, Chain A"/>
    <property type="match status" value="1"/>
</dbReference>
<gene>
    <name evidence="5" type="primary">fbiD</name>
    <name evidence="6" type="ORF">BJ969_004582</name>
</gene>
<comment type="similarity">
    <text evidence="5">Belongs to the CofC family.</text>
</comment>